<dbReference type="SUPFAM" id="SSF50199">
    <property type="entry name" value="Staphylococcal nuclease"/>
    <property type="match status" value="1"/>
</dbReference>
<evidence type="ECO:0000256" key="1">
    <source>
        <dbReference type="ARBA" id="ARBA00022722"/>
    </source>
</evidence>
<dbReference type="PROSITE" id="PS50830">
    <property type="entry name" value="TNASE_3"/>
    <property type="match status" value="1"/>
</dbReference>
<dbReference type="GO" id="GO:0016787">
    <property type="term" value="F:hydrolase activity"/>
    <property type="evidence" value="ECO:0007669"/>
    <property type="project" value="UniProtKB-KW"/>
</dbReference>
<keyword evidence="7" id="KW-1185">Reference proteome</keyword>
<evidence type="ECO:0000256" key="2">
    <source>
        <dbReference type="ARBA" id="ARBA00022759"/>
    </source>
</evidence>
<dbReference type="InterPro" id="IPR002071">
    <property type="entry name" value="Thermonucl_AS"/>
</dbReference>
<name>A0A1H3BJJ2_THIRO</name>
<dbReference type="GO" id="GO:0004519">
    <property type="term" value="F:endonuclease activity"/>
    <property type="evidence" value="ECO:0007669"/>
    <property type="project" value="UniProtKB-KW"/>
</dbReference>
<evidence type="ECO:0000313" key="6">
    <source>
        <dbReference type="EMBL" id="SDX42093.1"/>
    </source>
</evidence>
<organism evidence="6 7">
    <name type="scientific">Thiocapsa roseopersicina</name>
    <dbReference type="NCBI Taxonomy" id="1058"/>
    <lineage>
        <taxon>Bacteria</taxon>
        <taxon>Pseudomonadati</taxon>
        <taxon>Pseudomonadota</taxon>
        <taxon>Gammaproteobacteria</taxon>
        <taxon>Chromatiales</taxon>
        <taxon>Chromatiaceae</taxon>
        <taxon>Thiocapsa</taxon>
    </lineage>
</organism>
<feature type="domain" description="TNase-like" evidence="5">
    <location>
        <begin position="26"/>
        <end position="153"/>
    </location>
</feature>
<dbReference type="PROSITE" id="PS01123">
    <property type="entry name" value="TNASE_1"/>
    <property type="match status" value="1"/>
</dbReference>
<dbReference type="PANTHER" id="PTHR12302">
    <property type="entry name" value="EBNA2 BINDING PROTEIN P100"/>
    <property type="match status" value="1"/>
</dbReference>
<dbReference type="AlphaFoldDB" id="A0A1H3BJJ2"/>
<gene>
    <name evidence="6" type="ORF">SAMN05421783_12526</name>
</gene>
<dbReference type="PANTHER" id="PTHR12302:SF3">
    <property type="entry name" value="SERINE_THREONINE-PROTEIN KINASE 31"/>
    <property type="match status" value="1"/>
</dbReference>
<dbReference type="Gene3D" id="2.40.50.90">
    <property type="match status" value="1"/>
</dbReference>
<evidence type="ECO:0000313" key="7">
    <source>
        <dbReference type="Proteomes" id="UP000198816"/>
    </source>
</evidence>
<dbReference type="RefSeq" id="WP_217633746.1">
    <property type="nucleotide sequence ID" value="NZ_FNNZ01000025.1"/>
</dbReference>
<dbReference type="InterPro" id="IPR016071">
    <property type="entry name" value="Staphylococal_nuclease_OB-fold"/>
</dbReference>
<proteinExistence type="predicted"/>
<reference evidence="7" key="1">
    <citation type="submission" date="2016-10" db="EMBL/GenBank/DDBJ databases">
        <authorList>
            <person name="Varghese N."/>
            <person name="Submissions S."/>
        </authorList>
    </citation>
    <scope>NUCLEOTIDE SEQUENCE [LARGE SCALE GENOMIC DNA]</scope>
    <source>
        <strain evidence="7">DSM 217</strain>
    </source>
</reference>
<protein>
    <submittedName>
        <fullName evidence="6">Endonuclease YncB, thermonuclease family</fullName>
    </submittedName>
</protein>
<feature type="signal peptide" evidence="4">
    <location>
        <begin position="1"/>
        <end position="25"/>
    </location>
</feature>
<keyword evidence="4" id="KW-0732">Signal</keyword>
<evidence type="ECO:0000256" key="3">
    <source>
        <dbReference type="ARBA" id="ARBA00022801"/>
    </source>
</evidence>
<accession>A0A1H3BJJ2</accession>
<keyword evidence="3" id="KW-0378">Hydrolase</keyword>
<sequence>MSLSLLRLLPALLVLTLPIFPPAHADTLLGTVVRILDGDTVEVLDAHKDLHRTRLAGIDAPESKQPFGTKAKQQLSALVGGEVVSVDWHKRDRYGRMVGTLMLDGADVNLALVRAGYAWWYREYAGEQSPSDRRLYEAAEKAARRDGVGLWADPRPIAPWDWRDGGGKTAVPAKPSSGACPCDSGRLCTGPRGGIYCVRESGSKQYFPRD</sequence>
<dbReference type="Pfam" id="PF00565">
    <property type="entry name" value="SNase"/>
    <property type="match status" value="1"/>
</dbReference>
<evidence type="ECO:0000256" key="4">
    <source>
        <dbReference type="SAM" id="SignalP"/>
    </source>
</evidence>
<dbReference type="InterPro" id="IPR035437">
    <property type="entry name" value="SNase_OB-fold_sf"/>
</dbReference>
<dbReference type="STRING" id="1058.SAMN05421783_12526"/>
<keyword evidence="2 6" id="KW-0255">Endonuclease</keyword>
<dbReference type="EMBL" id="FNNZ01000025">
    <property type="protein sequence ID" value="SDX42093.1"/>
    <property type="molecule type" value="Genomic_DNA"/>
</dbReference>
<dbReference type="GO" id="GO:0003676">
    <property type="term" value="F:nucleic acid binding"/>
    <property type="evidence" value="ECO:0007669"/>
    <property type="project" value="InterPro"/>
</dbReference>
<feature type="chain" id="PRO_5011713678" evidence="4">
    <location>
        <begin position="26"/>
        <end position="210"/>
    </location>
</feature>
<dbReference type="SMART" id="SM00318">
    <property type="entry name" value="SNc"/>
    <property type="match status" value="1"/>
</dbReference>
<keyword evidence="1" id="KW-0540">Nuclease</keyword>
<dbReference type="Proteomes" id="UP000198816">
    <property type="component" value="Unassembled WGS sequence"/>
</dbReference>
<evidence type="ECO:0000259" key="5">
    <source>
        <dbReference type="PROSITE" id="PS50830"/>
    </source>
</evidence>